<dbReference type="AlphaFoldDB" id="A0A0B6Z3T8"/>
<sequence>RTICVKGIQRKHDGKFLTQDRQMWCCNNTRGTEIFKNYHVLKCRESELRERSEYTTPTCLTMYAPPV</sequence>
<gene>
    <name evidence="1" type="primary">ORF45500</name>
</gene>
<evidence type="ECO:0000313" key="1">
    <source>
        <dbReference type="EMBL" id="CEK62556.1"/>
    </source>
</evidence>
<organism evidence="1">
    <name type="scientific">Arion vulgaris</name>
    <dbReference type="NCBI Taxonomy" id="1028688"/>
    <lineage>
        <taxon>Eukaryota</taxon>
        <taxon>Metazoa</taxon>
        <taxon>Spiralia</taxon>
        <taxon>Lophotrochozoa</taxon>
        <taxon>Mollusca</taxon>
        <taxon>Gastropoda</taxon>
        <taxon>Heterobranchia</taxon>
        <taxon>Euthyneura</taxon>
        <taxon>Panpulmonata</taxon>
        <taxon>Eupulmonata</taxon>
        <taxon>Stylommatophora</taxon>
        <taxon>Helicina</taxon>
        <taxon>Arionoidea</taxon>
        <taxon>Arionidae</taxon>
        <taxon>Arion</taxon>
    </lineage>
</organism>
<feature type="non-terminal residue" evidence="1">
    <location>
        <position position="67"/>
    </location>
</feature>
<reference evidence="1" key="1">
    <citation type="submission" date="2014-12" db="EMBL/GenBank/DDBJ databases">
        <title>Insight into the proteome of Arion vulgaris.</title>
        <authorList>
            <person name="Aradska J."/>
            <person name="Bulat T."/>
            <person name="Smidak R."/>
            <person name="Sarate P."/>
            <person name="Gangsoo J."/>
            <person name="Sialana F."/>
            <person name="Bilban M."/>
            <person name="Lubec G."/>
        </authorList>
    </citation>
    <scope>NUCLEOTIDE SEQUENCE</scope>
    <source>
        <tissue evidence="1">Skin</tissue>
    </source>
</reference>
<accession>A0A0B6Z3T8</accession>
<dbReference type="EMBL" id="HACG01015691">
    <property type="protein sequence ID" value="CEK62556.1"/>
    <property type="molecule type" value="Transcribed_RNA"/>
</dbReference>
<proteinExistence type="predicted"/>
<protein>
    <submittedName>
        <fullName evidence="1">Uncharacterized protein</fullName>
    </submittedName>
</protein>
<name>A0A0B6Z3T8_9EUPU</name>
<feature type="non-terminal residue" evidence="1">
    <location>
        <position position="1"/>
    </location>
</feature>